<organism evidence="1 2">
    <name type="scientific">Streptomyces cinnamoneus</name>
    <name type="common">Streptoverticillium cinnamoneum</name>
    <dbReference type="NCBI Taxonomy" id="53446"/>
    <lineage>
        <taxon>Bacteria</taxon>
        <taxon>Bacillati</taxon>
        <taxon>Actinomycetota</taxon>
        <taxon>Actinomycetes</taxon>
        <taxon>Kitasatosporales</taxon>
        <taxon>Streptomycetaceae</taxon>
        <taxon>Streptomyces</taxon>
        <taxon>Streptomyces cinnamoneus group</taxon>
    </lineage>
</organism>
<evidence type="ECO:0000313" key="2">
    <source>
        <dbReference type="Proteomes" id="UP000646244"/>
    </source>
</evidence>
<gene>
    <name evidence="1" type="ORF">GCM10010507_13690</name>
</gene>
<reference evidence="1" key="1">
    <citation type="journal article" date="2014" name="Int. J. Syst. Evol. Microbiol.">
        <title>Complete genome sequence of Corynebacterium casei LMG S-19264T (=DSM 44701T), isolated from a smear-ripened cheese.</title>
        <authorList>
            <consortium name="US DOE Joint Genome Institute (JGI-PGF)"/>
            <person name="Walter F."/>
            <person name="Albersmeier A."/>
            <person name="Kalinowski J."/>
            <person name="Ruckert C."/>
        </authorList>
    </citation>
    <scope>NUCLEOTIDE SEQUENCE</scope>
    <source>
        <strain evidence="1">JCM 4633</strain>
    </source>
</reference>
<reference evidence="1" key="2">
    <citation type="submission" date="2020-09" db="EMBL/GenBank/DDBJ databases">
        <authorList>
            <person name="Sun Q."/>
            <person name="Ohkuma M."/>
        </authorList>
    </citation>
    <scope>NUCLEOTIDE SEQUENCE</scope>
    <source>
        <strain evidence="1">JCM 4633</strain>
    </source>
</reference>
<accession>A0A918TBN7</accession>
<protein>
    <submittedName>
        <fullName evidence="1">Uncharacterized protein</fullName>
    </submittedName>
</protein>
<name>A0A918TBN7_STRCJ</name>
<evidence type="ECO:0000313" key="1">
    <source>
        <dbReference type="EMBL" id="GHC40717.1"/>
    </source>
</evidence>
<comment type="caution">
    <text evidence="1">The sequence shown here is derived from an EMBL/GenBank/DDBJ whole genome shotgun (WGS) entry which is preliminary data.</text>
</comment>
<sequence length="49" mass="5153">MPWGSPVPLIGPGQAGAGIARVGRNCGPRVSLELLAGYFKEFPKKMIKG</sequence>
<proteinExistence type="predicted"/>
<dbReference type="EMBL" id="BMVB01000003">
    <property type="protein sequence ID" value="GHC40717.1"/>
    <property type="molecule type" value="Genomic_DNA"/>
</dbReference>
<dbReference type="AlphaFoldDB" id="A0A918TBN7"/>
<dbReference type="Proteomes" id="UP000646244">
    <property type="component" value="Unassembled WGS sequence"/>
</dbReference>